<gene>
    <name evidence="1" type="ORF">AYI69_g6011</name>
</gene>
<dbReference type="EMBL" id="LSSM01002622">
    <property type="protein sequence ID" value="OMJ20976.1"/>
    <property type="molecule type" value="Genomic_DNA"/>
</dbReference>
<sequence length="167" mass="19443">MKRSNQAEFDIKVINIANEIKGKFNGEKTNIQDLSRKLEKYTVEQNFKEILELMRPVYKKFYEAKNGFIDGDYIEVIGGNKLNNYGDPGDYNDSDDYNDSEDGEDSDENLIIAHNLVSHFDNSIKKLHDIIFSYYTDELFKLTINQSNQLLSKLLFFIDTLTLYQVV</sequence>
<dbReference type="AlphaFoldDB" id="A0A1R1Y2L0"/>
<accession>A0A1R1Y2L0</accession>
<evidence type="ECO:0000313" key="2">
    <source>
        <dbReference type="Proteomes" id="UP000187429"/>
    </source>
</evidence>
<organism evidence="1 2">
    <name type="scientific">Smittium culicis</name>
    <dbReference type="NCBI Taxonomy" id="133412"/>
    <lineage>
        <taxon>Eukaryota</taxon>
        <taxon>Fungi</taxon>
        <taxon>Fungi incertae sedis</taxon>
        <taxon>Zoopagomycota</taxon>
        <taxon>Kickxellomycotina</taxon>
        <taxon>Harpellomycetes</taxon>
        <taxon>Harpellales</taxon>
        <taxon>Legeriomycetaceae</taxon>
        <taxon>Smittium</taxon>
    </lineage>
</organism>
<reference evidence="2" key="1">
    <citation type="submission" date="2017-01" db="EMBL/GenBank/DDBJ databases">
        <authorList>
            <person name="Wang Y."/>
            <person name="White M."/>
            <person name="Kvist S."/>
            <person name="Moncalvo J.-M."/>
        </authorList>
    </citation>
    <scope>NUCLEOTIDE SEQUENCE [LARGE SCALE GENOMIC DNA]</scope>
    <source>
        <strain evidence="2">ID-206-W2</strain>
    </source>
</reference>
<proteinExistence type="predicted"/>
<name>A0A1R1Y2L0_9FUNG</name>
<keyword evidence="2" id="KW-1185">Reference proteome</keyword>
<dbReference type="Proteomes" id="UP000187429">
    <property type="component" value="Unassembled WGS sequence"/>
</dbReference>
<comment type="caution">
    <text evidence="1">The sequence shown here is derived from an EMBL/GenBank/DDBJ whole genome shotgun (WGS) entry which is preliminary data.</text>
</comment>
<protein>
    <submittedName>
        <fullName evidence="1">Uncharacterized protein</fullName>
    </submittedName>
</protein>
<evidence type="ECO:0000313" key="1">
    <source>
        <dbReference type="EMBL" id="OMJ20976.1"/>
    </source>
</evidence>